<dbReference type="AlphaFoldDB" id="A0A7K1Y320"/>
<feature type="domain" description="Multidrug resistance protein MdtA-like barrel-sandwich hybrid" evidence="5">
    <location>
        <begin position="71"/>
        <end position="211"/>
    </location>
</feature>
<dbReference type="Gene3D" id="2.40.30.170">
    <property type="match status" value="1"/>
</dbReference>
<dbReference type="Gene3D" id="2.40.50.100">
    <property type="match status" value="1"/>
</dbReference>
<dbReference type="InterPro" id="IPR006143">
    <property type="entry name" value="RND_pump_MFP"/>
</dbReference>
<dbReference type="InterPro" id="IPR058627">
    <property type="entry name" value="MdtA-like_C"/>
</dbReference>
<feature type="domain" description="Multidrug resistance protein MdtA-like beta-barrel" evidence="6">
    <location>
        <begin position="221"/>
        <end position="305"/>
    </location>
</feature>
<dbReference type="Pfam" id="PF25967">
    <property type="entry name" value="RND-MFP_C"/>
    <property type="match status" value="1"/>
</dbReference>
<comment type="caution">
    <text evidence="8">The sequence shown here is derived from an EMBL/GenBank/DDBJ whole genome shotgun (WGS) entry which is preliminary data.</text>
</comment>
<name>A0A7K1Y320_9SPHI</name>
<keyword evidence="9" id="KW-1185">Reference proteome</keyword>
<dbReference type="GO" id="GO:0022857">
    <property type="term" value="F:transmembrane transporter activity"/>
    <property type="evidence" value="ECO:0007669"/>
    <property type="project" value="InterPro"/>
</dbReference>
<evidence type="ECO:0000256" key="3">
    <source>
        <dbReference type="SAM" id="Coils"/>
    </source>
</evidence>
<reference evidence="8 9" key="1">
    <citation type="submission" date="2019-11" db="EMBL/GenBank/DDBJ databases">
        <title>Pedobacter sp. HMF7056 Genome sequencing and assembly.</title>
        <authorList>
            <person name="Kang H."/>
            <person name="Kim H."/>
            <person name="Joh K."/>
        </authorList>
    </citation>
    <scope>NUCLEOTIDE SEQUENCE [LARGE SCALE GENOMIC DNA]</scope>
    <source>
        <strain evidence="8 9">HMF7056</strain>
    </source>
</reference>
<dbReference type="Proteomes" id="UP000451233">
    <property type="component" value="Unassembled WGS sequence"/>
</dbReference>
<dbReference type="Pfam" id="PF25876">
    <property type="entry name" value="HH_MFP_RND"/>
    <property type="match status" value="1"/>
</dbReference>
<dbReference type="InterPro" id="IPR058625">
    <property type="entry name" value="MdtA-like_BSH"/>
</dbReference>
<gene>
    <name evidence="8" type="ORF">GS398_20495</name>
</gene>
<dbReference type="InterPro" id="IPR058624">
    <property type="entry name" value="MdtA-like_HH"/>
</dbReference>
<evidence type="ECO:0000259" key="7">
    <source>
        <dbReference type="Pfam" id="PF25967"/>
    </source>
</evidence>
<evidence type="ECO:0000256" key="1">
    <source>
        <dbReference type="ARBA" id="ARBA00004196"/>
    </source>
</evidence>
<evidence type="ECO:0000259" key="5">
    <source>
        <dbReference type="Pfam" id="PF25917"/>
    </source>
</evidence>
<organism evidence="8 9">
    <name type="scientific">Hufsiella ginkgonis</name>
    <dbReference type="NCBI Taxonomy" id="2695274"/>
    <lineage>
        <taxon>Bacteria</taxon>
        <taxon>Pseudomonadati</taxon>
        <taxon>Bacteroidota</taxon>
        <taxon>Sphingobacteriia</taxon>
        <taxon>Sphingobacteriales</taxon>
        <taxon>Sphingobacteriaceae</taxon>
        <taxon>Hufsiella</taxon>
    </lineage>
</organism>
<proteinExistence type="inferred from homology"/>
<sequence length="394" mass="42357">MKTTRKNTLSTRHGGLLILAAAWLLIYSGCAPSAGQNAAPPAGEELPVITVSSRPVTTYTEFNASLQGSRDIEIRPQVDGYLQAIFVDEGAYVHRGQSLFRIDPASYQEQLNTANSLLLSAKAALENASINVEKLTPLVQNKVVSEVQLRLAQSAYESAKANVAQATAQVQAARINVGYTVVTAPVDGYVGRIPFKTGSLVGKTQAEALTVLSENKEMHAYFSMSEVDFLRFKEDFPGADVPEKIARLPQVELLLADNSIYAVKGKVELTEGQFGKTNGTISFRATFPNAGGLLRSGNTGKIRIPSQVTGALLVPQEATYELQDKIFVYALTDSNKVLGKPLTITGTTGNYYLVSGGLKAGEKIVYQGISRLHDGTVIRPQTISADSLFRVASL</sequence>
<feature type="coiled-coil region" evidence="3">
    <location>
        <begin position="149"/>
        <end position="176"/>
    </location>
</feature>
<dbReference type="RefSeq" id="WP_160908680.1">
    <property type="nucleotide sequence ID" value="NZ_WVHS01000005.1"/>
</dbReference>
<evidence type="ECO:0000259" key="4">
    <source>
        <dbReference type="Pfam" id="PF25876"/>
    </source>
</evidence>
<evidence type="ECO:0000256" key="2">
    <source>
        <dbReference type="ARBA" id="ARBA00009477"/>
    </source>
</evidence>
<dbReference type="Pfam" id="PF25944">
    <property type="entry name" value="Beta-barrel_RND"/>
    <property type="match status" value="1"/>
</dbReference>
<dbReference type="PANTHER" id="PTHR30158:SF23">
    <property type="entry name" value="MULTIDRUG RESISTANCE PROTEIN MEXA"/>
    <property type="match status" value="1"/>
</dbReference>
<dbReference type="GO" id="GO:0005886">
    <property type="term" value="C:plasma membrane"/>
    <property type="evidence" value="ECO:0007669"/>
    <property type="project" value="TreeGrafter"/>
</dbReference>
<dbReference type="GO" id="GO:0046677">
    <property type="term" value="P:response to antibiotic"/>
    <property type="evidence" value="ECO:0007669"/>
    <property type="project" value="TreeGrafter"/>
</dbReference>
<dbReference type="PANTHER" id="PTHR30158">
    <property type="entry name" value="ACRA/E-RELATED COMPONENT OF DRUG EFFLUX TRANSPORTER"/>
    <property type="match status" value="1"/>
</dbReference>
<feature type="domain" description="Multidrug resistance protein MdtA-like C-terminal permuted SH3" evidence="7">
    <location>
        <begin position="311"/>
        <end position="371"/>
    </location>
</feature>
<dbReference type="Gene3D" id="2.40.420.20">
    <property type="match status" value="1"/>
</dbReference>
<dbReference type="Gene3D" id="1.10.287.470">
    <property type="entry name" value="Helix hairpin bin"/>
    <property type="match status" value="1"/>
</dbReference>
<accession>A0A7K1Y320</accession>
<dbReference type="Pfam" id="PF25917">
    <property type="entry name" value="BSH_RND"/>
    <property type="match status" value="1"/>
</dbReference>
<dbReference type="EMBL" id="WVHS01000005">
    <property type="protein sequence ID" value="MXV17693.1"/>
    <property type="molecule type" value="Genomic_DNA"/>
</dbReference>
<evidence type="ECO:0000313" key="8">
    <source>
        <dbReference type="EMBL" id="MXV17693.1"/>
    </source>
</evidence>
<comment type="subcellular location">
    <subcellularLocation>
        <location evidence="1">Cell envelope</location>
    </subcellularLocation>
</comment>
<evidence type="ECO:0000313" key="9">
    <source>
        <dbReference type="Proteomes" id="UP000451233"/>
    </source>
</evidence>
<dbReference type="InterPro" id="IPR058626">
    <property type="entry name" value="MdtA-like_b-barrel"/>
</dbReference>
<protein>
    <submittedName>
        <fullName evidence="8">Efflux RND transporter periplasmic adaptor subunit</fullName>
    </submittedName>
</protein>
<evidence type="ECO:0000259" key="6">
    <source>
        <dbReference type="Pfam" id="PF25944"/>
    </source>
</evidence>
<dbReference type="SUPFAM" id="SSF111369">
    <property type="entry name" value="HlyD-like secretion proteins"/>
    <property type="match status" value="1"/>
</dbReference>
<dbReference type="NCBIfam" id="TIGR01730">
    <property type="entry name" value="RND_mfp"/>
    <property type="match status" value="1"/>
</dbReference>
<feature type="domain" description="Multidrug resistance protein MdtA-like alpha-helical hairpin" evidence="4">
    <location>
        <begin position="111"/>
        <end position="180"/>
    </location>
</feature>
<keyword evidence="3" id="KW-0175">Coiled coil</keyword>
<comment type="similarity">
    <text evidence="2">Belongs to the membrane fusion protein (MFP) (TC 8.A.1) family.</text>
</comment>